<dbReference type="EMBL" id="CM018037">
    <property type="protein sequence ID" value="KAA8539139.1"/>
    <property type="molecule type" value="Genomic_DNA"/>
</dbReference>
<protein>
    <submittedName>
        <fullName evidence="2">Uncharacterized protein</fullName>
    </submittedName>
</protein>
<proteinExistence type="predicted"/>
<organism evidence="2 3">
    <name type="scientific">Nyssa sinensis</name>
    <dbReference type="NCBI Taxonomy" id="561372"/>
    <lineage>
        <taxon>Eukaryota</taxon>
        <taxon>Viridiplantae</taxon>
        <taxon>Streptophyta</taxon>
        <taxon>Embryophyta</taxon>
        <taxon>Tracheophyta</taxon>
        <taxon>Spermatophyta</taxon>
        <taxon>Magnoliopsida</taxon>
        <taxon>eudicotyledons</taxon>
        <taxon>Gunneridae</taxon>
        <taxon>Pentapetalae</taxon>
        <taxon>asterids</taxon>
        <taxon>Cornales</taxon>
        <taxon>Nyssaceae</taxon>
        <taxon>Nyssa</taxon>
    </lineage>
</organism>
<feature type="region of interest" description="Disordered" evidence="1">
    <location>
        <begin position="47"/>
        <end position="80"/>
    </location>
</feature>
<name>A0A5J5B8W8_9ASTE</name>
<feature type="compositionally biased region" description="Polar residues" evidence="1">
    <location>
        <begin position="51"/>
        <end position="76"/>
    </location>
</feature>
<feature type="region of interest" description="Disordered" evidence="1">
    <location>
        <begin position="128"/>
        <end position="148"/>
    </location>
</feature>
<dbReference type="Proteomes" id="UP000325577">
    <property type="component" value="Linkage Group LG14"/>
</dbReference>
<reference evidence="2 3" key="1">
    <citation type="submission" date="2019-09" db="EMBL/GenBank/DDBJ databases">
        <title>A chromosome-level genome assembly of the Chinese tupelo Nyssa sinensis.</title>
        <authorList>
            <person name="Yang X."/>
            <person name="Kang M."/>
            <person name="Yang Y."/>
            <person name="Xiong H."/>
            <person name="Wang M."/>
            <person name="Zhang Z."/>
            <person name="Wang Z."/>
            <person name="Wu H."/>
            <person name="Ma T."/>
            <person name="Liu J."/>
            <person name="Xi Z."/>
        </authorList>
    </citation>
    <scope>NUCLEOTIDE SEQUENCE [LARGE SCALE GENOMIC DNA]</scope>
    <source>
        <strain evidence="2">J267</strain>
        <tissue evidence="2">Leaf</tissue>
    </source>
</reference>
<accession>A0A5J5B8W8</accession>
<dbReference type="AlphaFoldDB" id="A0A5J5B8W8"/>
<evidence type="ECO:0000313" key="3">
    <source>
        <dbReference type="Proteomes" id="UP000325577"/>
    </source>
</evidence>
<evidence type="ECO:0000256" key="1">
    <source>
        <dbReference type="SAM" id="MobiDB-lite"/>
    </source>
</evidence>
<gene>
    <name evidence="2" type="ORF">F0562_025831</name>
</gene>
<sequence>MVKKFDYLQICLVAAGSPPMPQALQNRRDGIVHVVNSSDQQLMEQDVAIDNGSNIGSAKQSNAAGTDSGKKNTIQTSKRKSEITLQDLENNFGKLLIDVAKSFGDREAPPADSKATLADREALLPIVKLHRRSRNSTADREAPSQIGS</sequence>
<keyword evidence="3" id="KW-1185">Reference proteome</keyword>
<evidence type="ECO:0000313" key="2">
    <source>
        <dbReference type="EMBL" id="KAA8539139.1"/>
    </source>
</evidence>